<dbReference type="SMART" id="SM00563">
    <property type="entry name" value="PlsC"/>
    <property type="match status" value="1"/>
</dbReference>
<keyword evidence="1" id="KW-0808">Transferase</keyword>
<dbReference type="EMBL" id="CP042905">
    <property type="protein sequence ID" value="QEE17325.1"/>
    <property type="molecule type" value="Genomic_DNA"/>
</dbReference>
<dbReference type="GeneID" id="41331127"/>
<protein>
    <submittedName>
        <fullName evidence="4">Lysophospholipid acyltransferase family protein</fullName>
    </submittedName>
</protein>
<evidence type="ECO:0000259" key="3">
    <source>
        <dbReference type="SMART" id="SM00563"/>
    </source>
</evidence>
<proteinExistence type="predicted"/>
<evidence type="ECO:0000313" key="5">
    <source>
        <dbReference type="Proteomes" id="UP000321408"/>
    </source>
</evidence>
<evidence type="ECO:0000256" key="2">
    <source>
        <dbReference type="ARBA" id="ARBA00023315"/>
    </source>
</evidence>
<dbReference type="SUPFAM" id="SSF69593">
    <property type="entry name" value="Glycerol-3-phosphate (1)-acyltransferase"/>
    <property type="match status" value="1"/>
</dbReference>
<dbReference type="InterPro" id="IPR002123">
    <property type="entry name" value="Plipid/glycerol_acylTrfase"/>
</dbReference>
<dbReference type="PANTHER" id="PTHR10434:SF11">
    <property type="entry name" value="1-ACYL-SN-GLYCEROL-3-PHOSPHATE ACYLTRANSFERASE"/>
    <property type="match status" value="1"/>
</dbReference>
<evidence type="ECO:0000256" key="1">
    <source>
        <dbReference type="ARBA" id="ARBA00022679"/>
    </source>
</evidence>
<dbReference type="Pfam" id="PF01553">
    <property type="entry name" value="Acyltransferase"/>
    <property type="match status" value="1"/>
</dbReference>
<gene>
    <name evidence="4" type="ORF">DSAG12_03158</name>
</gene>
<evidence type="ECO:0000313" key="4">
    <source>
        <dbReference type="EMBL" id="QEE17325.1"/>
    </source>
</evidence>
<dbReference type="KEGG" id="psyt:DSAG12_03158"/>
<sequence>MAKTIKKLIKHIIQYNIFDYFIPKLRKFYKKIGILEFMDTRFYWVAWRIVRLAKHMLWRGKVTGVSNIPQKGAAIFLPNHSHALDPFLSASNVPRKVHWVSKLENYKYPLFRPILQCTGSIPLRRGQSDQNAIRLIKNELNRGEIVGMFPEGTRTKDGQLRRFHTGAARLCIEYGIPYIPVGIRNSFKLEVGRNVEVHIGKPRYPDPSWKLNYENAKKFTDLMRKDIAALVHNEEPKSIRIYEHEEIFPVHIKKSPTMEN</sequence>
<reference evidence="4 5" key="1">
    <citation type="journal article" date="2020" name="Nature">
        <title>Isolation of an archaeon at the prokaryote-eukaryote interface.</title>
        <authorList>
            <person name="Imachi H."/>
            <person name="Nobu M.K."/>
            <person name="Nakahara N."/>
            <person name="Morono Y."/>
            <person name="Ogawara M."/>
            <person name="Takaki Y."/>
            <person name="Takano Y."/>
            <person name="Uematsu K."/>
            <person name="Ikuta T."/>
            <person name="Ito M."/>
            <person name="Matsui Y."/>
            <person name="Miyazaki M."/>
            <person name="Murata K."/>
            <person name="Saito Y."/>
            <person name="Sakai S."/>
            <person name="Song C."/>
            <person name="Tasumi E."/>
            <person name="Yamanaka Y."/>
            <person name="Yamaguchi T."/>
            <person name="Kamagata Y."/>
            <person name="Tamaki H."/>
            <person name="Takai K."/>
        </authorList>
    </citation>
    <scope>NUCLEOTIDE SEQUENCE [LARGE SCALE GENOMIC DNA]</scope>
    <source>
        <strain evidence="4 5">MK-D1</strain>
    </source>
</reference>
<reference evidence="4 5" key="2">
    <citation type="journal article" date="2024" name="Int. J. Syst. Evol. Microbiol.">
        <title>Promethearchaeum syntrophicum gen. nov., sp. nov., an anaerobic, obligately syntrophic archaeon, the first isolate of the lineage 'Asgard' archaea, and proposal of the new archaeal phylum Promethearchaeota phyl. nov. and kingdom Promethearchaeati regn. nov.</title>
        <authorList>
            <person name="Imachi H."/>
            <person name="Nobu M.K."/>
            <person name="Kato S."/>
            <person name="Takaki Y."/>
            <person name="Miyazaki M."/>
            <person name="Miyata M."/>
            <person name="Ogawara M."/>
            <person name="Saito Y."/>
            <person name="Sakai S."/>
            <person name="Tahara Y.O."/>
            <person name="Takano Y."/>
            <person name="Tasumi E."/>
            <person name="Uematsu K."/>
            <person name="Yoshimura T."/>
            <person name="Itoh T."/>
            <person name="Ohkuma M."/>
            <person name="Takai K."/>
        </authorList>
    </citation>
    <scope>NUCLEOTIDE SEQUENCE [LARGE SCALE GENOMIC DNA]</scope>
    <source>
        <strain evidence="4 5">MK-D1</strain>
    </source>
</reference>
<organism evidence="4 5">
    <name type="scientific">Promethearchaeum syntrophicum</name>
    <dbReference type="NCBI Taxonomy" id="2594042"/>
    <lineage>
        <taxon>Archaea</taxon>
        <taxon>Promethearchaeati</taxon>
        <taxon>Promethearchaeota</taxon>
        <taxon>Promethearchaeia</taxon>
        <taxon>Promethearchaeales</taxon>
        <taxon>Promethearchaeaceae</taxon>
        <taxon>Promethearchaeum</taxon>
    </lineage>
</organism>
<feature type="domain" description="Phospholipid/glycerol acyltransferase" evidence="3">
    <location>
        <begin position="74"/>
        <end position="186"/>
    </location>
</feature>
<dbReference type="PANTHER" id="PTHR10434">
    <property type="entry name" value="1-ACYL-SN-GLYCEROL-3-PHOSPHATE ACYLTRANSFERASE"/>
    <property type="match status" value="1"/>
</dbReference>
<dbReference type="AlphaFoldDB" id="A0A5B9DE81"/>
<dbReference type="RefSeq" id="WP_147664220.1">
    <property type="nucleotide sequence ID" value="NZ_CP042905.2"/>
</dbReference>
<name>A0A5B9DE81_9ARCH</name>
<dbReference type="CDD" id="cd07989">
    <property type="entry name" value="LPLAT_AGPAT-like"/>
    <property type="match status" value="1"/>
</dbReference>
<dbReference type="Proteomes" id="UP000321408">
    <property type="component" value="Chromosome"/>
</dbReference>
<keyword evidence="2 4" id="KW-0012">Acyltransferase</keyword>
<accession>A0A5B9DE81</accession>
<dbReference type="GO" id="GO:0003841">
    <property type="term" value="F:1-acylglycerol-3-phosphate O-acyltransferase activity"/>
    <property type="evidence" value="ECO:0007669"/>
    <property type="project" value="TreeGrafter"/>
</dbReference>
<dbReference type="GO" id="GO:0006654">
    <property type="term" value="P:phosphatidic acid biosynthetic process"/>
    <property type="evidence" value="ECO:0007669"/>
    <property type="project" value="TreeGrafter"/>
</dbReference>
<keyword evidence="5" id="KW-1185">Reference proteome</keyword>